<comment type="caution">
    <text evidence="1">The sequence shown here is derived from an EMBL/GenBank/DDBJ whole genome shotgun (WGS) entry which is preliminary data.</text>
</comment>
<dbReference type="EMBL" id="CM046392">
    <property type="protein sequence ID" value="KAI8555890.1"/>
    <property type="molecule type" value="Genomic_DNA"/>
</dbReference>
<reference evidence="1" key="1">
    <citation type="submission" date="2022-02" db="EMBL/GenBank/DDBJ databases">
        <title>Plant Genome Project.</title>
        <authorList>
            <person name="Zhang R.-G."/>
        </authorList>
    </citation>
    <scope>NUCLEOTIDE SEQUENCE</scope>
    <source>
        <strain evidence="1">AT1</strain>
    </source>
</reference>
<proteinExistence type="predicted"/>
<gene>
    <name evidence="1" type="ORF">RHMOL_Rhmol05G0209700</name>
</gene>
<evidence type="ECO:0000313" key="1">
    <source>
        <dbReference type="EMBL" id="KAI8555890.1"/>
    </source>
</evidence>
<name>A0ACC0NRI9_RHOML</name>
<keyword evidence="2" id="KW-1185">Reference proteome</keyword>
<sequence length="246" mass="26581">MEEIQPINRWIQIEVEGVVYDAKVSENSTFVSPDEVEASVDTCIQKLSPMEDAMEVVSKAGKEDDDDVERPVEKVTNRNEVVGEGRVSSAMGAAMQGKDKNCVGLRGTKHVNAKEHLMSEKANTPTMSGEFESRVEDSVGSVEGEDVELGFVAHSEALSEAQEGEVGLDGSSNSQGGGPNNLLVQVTLDSRVPATILPQLFEPGIEGDALLGEENLMVRLSQIPSINLIVDLNNAECRRKEKKTLV</sequence>
<protein>
    <submittedName>
        <fullName evidence="1">Uncharacterized protein</fullName>
    </submittedName>
</protein>
<evidence type="ECO:0000313" key="2">
    <source>
        <dbReference type="Proteomes" id="UP001062846"/>
    </source>
</evidence>
<dbReference type="Proteomes" id="UP001062846">
    <property type="component" value="Chromosome 5"/>
</dbReference>
<organism evidence="1 2">
    <name type="scientific">Rhododendron molle</name>
    <name type="common">Chinese azalea</name>
    <name type="synonym">Azalea mollis</name>
    <dbReference type="NCBI Taxonomy" id="49168"/>
    <lineage>
        <taxon>Eukaryota</taxon>
        <taxon>Viridiplantae</taxon>
        <taxon>Streptophyta</taxon>
        <taxon>Embryophyta</taxon>
        <taxon>Tracheophyta</taxon>
        <taxon>Spermatophyta</taxon>
        <taxon>Magnoliopsida</taxon>
        <taxon>eudicotyledons</taxon>
        <taxon>Gunneridae</taxon>
        <taxon>Pentapetalae</taxon>
        <taxon>asterids</taxon>
        <taxon>Ericales</taxon>
        <taxon>Ericaceae</taxon>
        <taxon>Ericoideae</taxon>
        <taxon>Rhodoreae</taxon>
        <taxon>Rhododendron</taxon>
    </lineage>
</organism>
<accession>A0ACC0NRI9</accession>